<dbReference type="Gene3D" id="3.40.390.10">
    <property type="entry name" value="Collagenase (Catalytic Domain)"/>
    <property type="match status" value="1"/>
</dbReference>
<evidence type="ECO:0000256" key="6">
    <source>
        <dbReference type="ARBA" id="ARBA00022833"/>
    </source>
</evidence>
<keyword evidence="5" id="KW-0378">Hydrolase</keyword>
<comment type="similarity">
    <text evidence="2">Belongs to the peptidase M13 family.</text>
</comment>
<feature type="chain" id="PRO_5046285356" evidence="9">
    <location>
        <begin position="21"/>
        <end position="689"/>
    </location>
</feature>
<keyword evidence="13" id="KW-1185">Reference proteome</keyword>
<evidence type="ECO:0000256" key="8">
    <source>
        <dbReference type="SAM" id="MobiDB-lite"/>
    </source>
</evidence>
<sequence length="689" mass="77457">MKKVFFTILAAMIVMSLAFAGCKGKTGPKPEEEQTQAKPASGTGKASAGEANHIRLEDDYYDFVNGQMLNNTKIPGDASGWSQFYKLDREAYEVLNEVLNEVLRESVNNRKNEKEGSLEQKIADLYLTAMDMEGRRAAGFGGLAVYMDGISRASTIEEYLEQAGKIYNDLGVSSIILPQWSEDMSNSTRYALYFDGADLGPGKETLEDSDQEELMNHYRNYISQIMEDTGMKKEEADRAADGILNLQKDLAGSALPLSKQGDPDVIYNPYTGEELKKLFPDGTMETFLKAADLNEQDQYIVVQVDQMKKIGGYLNQESLPLLKQYTLFCLVNDFAPSLTPEIRDTYLEWNNLRKGIKERKTDEKLASELTQNTLGFEFGKLYVEKCFSKSDKKDIESMIRLILASYKKQIENLTWMSDETKASAIRKLEHMNLKVGYPDKWPNDYKDAKVLSAEEGGNLIDNSLSLLKAVNEVNKKKYKEPVDKGEWGMTPQTVNAYYNPTANEIVFPAAILQPPFYDPKADFASNLGGIGMVMAHEVSHAFDSSGSLYDENGNYHVWWTKEDREKFDELAKQVEDYYSGMDGFQGRKVNGAQTLNENIADLGSMACITAIADEKGSDLNLLFRQYATIWASKYTPEAMLDRLNTDSHSPAKVRVNGVLSATDAFYKAYPEIKEGDAMYVAPDKRVKIW</sequence>
<dbReference type="InterPro" id="IPR042089">
    <property type="entry name" value="Peptidase_M13_dom_2"/>
</dbReference>
<protein>
    <submittedName>
        <fullName evidence="12">M13 family metallopeptidase</fullName>
    </submittedName>
</protein>
<evidence type="ECO:0000256" key="9">
    <source>
        <dbReference type="SAM" id="SignalP"/>
    </source>
</evidence>
<dbReference type="Pfam" id="PF05649">
    <property type="entry name" value="Peptidase_M13_N"/>
    <property type="match status" value="1"/>
</dbReference>
<feature type="domain" description="Peptidase M13 C-terminal" evidence="10">
    <location>
        <begin position="495"/>
        <end position="686"/>
    </location>
</feature>
<dbReference type="EMBL" id="JAAOXG010000001">
    <property type="protein sequence ID" value="NNJ28426.1"/>
    <property type="molecule type" value="Genomic_DNA"/>
</dbReference>
<dbReference type="InterPro" id="IPR024079">
    <property type="entry name" value="MetalloPept_cat_dom_sf"/>
</dbReference>
<evidence type="ECO:0000256" key="2">
    <source>
        <dbReference type="ARBA" id="ARBA00007357"/>
    </source>
</evidence>
<feature type="signal peptide" evidence="9">
    <location>
        <begin position="1"/>
        <end position="20"/>
    </location>
</feature>
<dbReference type="PROSITE" id="PS51885">
    <property type="entry name" value="NEPRILYSIN"/>
    <property type="match status" value="1"/>
</dbReference>
<dbReference type="InterPro" id="IPR000718">
    <property type="entry name" value="Peptidase_M13"/>
</dbReference>
<comment type="cofactor">
    <cofactor evidence="1">
        <name>Zn(2+)</name>
        <dbReference type="ChEBI" id="CHEBI:29105"/>
    </cofactor>
</comment>
<dbReference type="RefSeq" id="WP_170819785.1">
    <property type="nucleotide sequence ID" value="NZ_JAAOXG010000001.1"/>
</dbReference>
<evidence type="ECO:0000256" key="3">
    <source>
        <dbReference type="ARBA" id="ARBA00022670"/>
    </source>
</evidence>
<evidence type="ECO:0000259" key="10">
    <source>
        <dbReference type="Pfam" id="PF01431"/>
    </source>
</evidence>
<dbReference type="PRINTS" id="PR00786">
    <property type="entry name" value="NEPRILYSIN"/>
</dbReference>
<evidence type="ECO:0000259" key="11">
    <source>
        <dbReference type="Pfam" id="PF05649"/>
    </source>
</evidence>
<name>A0ABX1VQ90_9FIRM</name>
<dbReference type="InterPro" id="IPR008753">
    <property type="entry name" value="Peptidase_M13_N"/>
</dbReference>
<proteinExistence type="inferred from homology"/>
<evidence type="ECO:0000256" key="1">
    <source>
        <dbReference type="ARBA" id="ARBA00001947"/>
    </source>
</evidence>
<reference evidence="12 13" key="1">
    <citation type="submission" date="2020-03" db="EMBL/GenBank/DDBJ databases">
        <title>Genome Sequence of industrial isolate, B5A.</title>
        <authorList>
            <person name="Sharma S."/>
            <person name="Patil P.B."/>
            <person name="Korpole S."/>
        </authorList>
    </citation>
    <scope>NUCLEOTIDE SEQUENCE [LARGE SCALE GENOMIC DNA]</scope>
    <source>
        <strain evidence="12 13">PI-S10-B5A</strain>
    </source>
</reference>
<feature type="domain" description="Peptidase M13 N-terminal" evidence="11">
    <location>
        <begin position="58"/>
        <end position="438"/>
    </location>
</feature>
<evidence type="ECO:0000256" key="7">
    <source>
        <dbReference type="ARBA" id="ARBA00023049"/>
    </source>
</evidence>
<evidence type="ECO:0000313" key="13">
    <source>
        <dbReference type="Proteomes" id="UP000539052"/>
    </source>
</evidence>
<dbReference type="CDD" id="cd08662">
    <property type="entry name" value="M13"/>
    <property type="match status" value="1"/>
</dbReference>
<keyword evidence="4" id="KW-0479">Metal-binding</keyword>
<evidence type="ECO:0000256" key="5">
    <source>
        <dbReference type="ARBA" id="ARBA00022801"/>
    </source>
</evidence>
<dbReference type="PANTHER" id="PTHR11733">
    <property type="entry name" value="ZINC METALLOPROTEASE FAMILY M13 NEPRILYSIN-RELATED"/>
    <property type="match status" value="1"/>
</dbReference>
<dbReference type="Gene3D" id="1.10.1380.10">
    <property type="entry name" value="Neutral endopeptidase , domain2"/>
    <property type="match status" value="1"/>
</dbReference>
<dbReference type="PANTHER" id="PTHR11733:SF167">
    <property type="entry name" value="FI17812P1-RELATED"/>
    <property type="match status" value="1"/>
</dbReference>
<dbReference type="SUPFAM" id="SSF55486">
    <property type="entry name" value="Metalloproteases ('zincins'), catalytic domain"/>
    <property type="match status" value="1"/>
</dbReference>
<keyword evidence="3" id="KW-0645">Protease</keyword>
<keyword evidence="7" id="KW-0482">Metalloprotease</keyword>
<keyword evidence="9" id="KW-0732">Signal</keyword>
<dbReference type="InterPro" id="IPR018497">
    <property type="entry name" value="Peptidase_M13_C"/>
</dbReference>
<feature type="region of interest" description="Disordered" evidence="8">
    <location>
        <begin position="24"/>
        <end position="49"/>
    </location>
</feature>
<dbReference type="PROSITE" id="PS51257">
    <property type="entry name" value="PROKAR_LIPOPROTEIN"/>
    <property type="match status" value="1"/>
</dbReference>
<keyword evidence="6" id="KW-0862">Zinc</keyword>
<dbReference type="Proteomes" id="UP000539052">
    <property type="component" value="Unassembled WGS sequence"/>
</dbReference>
<gene>
    <name evidence="12" type="ORF">G9470_01245</name>
</gene>
<dbReference type="Pfam" id="PF01431">
    <property type="entry name" value="Peptidase_M13"/>
    <property type="match status" value="1"/>
</dbReference>
<organism evidence="12 13">
    <name type="scientific">Lacrimispora defluvii</name>
    <dbReference type="NCBI Taxonomy" id="2719233"/>
    <lineage>
        <taxon>Bacteria</taxon>
        <taxon>Bacillati</taxon>
        <taxon>Bacillota</taxon>
        <taxon>Clostridia</taxon>
        <taxon>Lachnospirales</taxon>
        <taxon>Lachnospiraceae</taxon>
        <taxon>Lacrimispora</taxon>
    </lineage>
</organism>
<comment type="caution">
    <text evidence="12">The sequence shown here is derived from an EMBL/GenBank/DDBJ whole genome shotgun (WGS) entry which is preliminary data.</text>
</comment>
<evidence type="ECO:0000313" key="12">
    <source>
        <dbReference type="EMBL" id="NNJ28426.1"/>
    </source>
</evidence>
<accession>A0ABX1VQ90</accession>
<evidence type="ECO:0000256" key="4">
    <source>
        <dbReference type="ARBA" id="ARBA00022723"/>
    </source>
</evidence>